<name>A0A0F9W361_9ZZZZ</name>
<sequence>MNIAISEDREVLVEKMYTEDVFFSYSTGFLKNYFQQTNDLIEKGETYWMYEKDYDAKKIASLDTSKLYVPN</sequence>
<proteinExistence type="predicted"/>
<comment type="caution">
    <text evidence="1">The sequence shown here is derived from an EMBL/GenBank/DDBJ whole genome shotgun (WGS) entry which is preliminary data.</text>
</comment>
<reference evidence="1" key="1">
    <citation type="journal article" date="2015" name="Nature">
        <title>Complex archaea that bridge the gap between prokaryotes and eukaryotes.</title>
        <authorList>
            <person name="Spang A."/>
            <person name="Saw J.H."/>
            <person name="Jorgensen S.L."/>
            <person name="Zaremba-Niedzwiedzka K."/>
            <person name="Martijn J."/>
            <person name="Lind A.E."/>
            <person name="van Eijk R."/>
            <person name="Schleper C."/>
            <person name="Guy L."/>
            <person name="Ettema T.J."/>
        </authorList>
    </citation>
    <scope>NUCLEOTIDE SEQUENCE</scope>
</reference>
<gene>
    <name evidence="1" type="ORF">LCGC14_0333040</name>
</gene>
<protein>
    <submittedName>
        <fullName evidence="1">Uncharacterized protein</fullName>
    </submittedName>
</protein>
<organism evidence="1">
    <name type="scientific">marine sediment metagenome</name>
    <dbReference type="NCBI Taxonomy" id="412755"/>
    <lineage>
        <taxon>unclassified sequences</taxon>
        <taxon>metagenomes</taxon>
        <taxon>ecological metagenomes</taxon>
    </lineage>
</organism>
<evidence type="ECO:0000313" key="1">
    <source>
        <dbReference type="EMBL" id="KKN80111.1"/>
    </source>
</evidence>
<accession>A0A0F9W361</accession>
<dbReference type="EMBL" id="LAZR01000236">
    <property type="protein sequence ID" value="KKN80111.1"/>
    <property type="molecule type" value="Genomic_DNA"/>
</dbReference>
<dbReference type="AlphaFoldDB" id="A0A0F9W361"/>